<dbReference type="GO" id="GO:0004739">
    <property type="term" value="F:pyruvate dehydrogenase (acetyl-transferring) activity"/>
    <property type="evidence" value="ECO:0007669"/>
    <property type="project" value="UniProtKB-EC"/>
</dbReference>
<dbReference type="Proteomes" id="UP001519271">
    <property type="component" value="Unassembled WGS sequence"/>
</dbReference>
<evidence type="ECO:0000256" key="2">
    <source>
        <dbReference type="ARBA" id="ARBA00023002"/>
    </source>
</evidence>
<dbReference type="CDD" id="cd07036">
    <property type="entry name" value="TPP_PYR_E1-PDHc-beta_like"/>
    <property type="match status" value="1"/>
</dbReference>
<keyword evidence="2 5" id="KW-0560">Oxidoreductase</keyword>
<dbReference type="EMBL" id="JAGGKC010000021">
    <property type="protein sequence ID" value="MBP1919933.1"/>
    <property type="molecule type" value="Genomic_DNA"/>
</dbReference>
<name>A0ABS4G5T6_9CLOT</name>
<evidence type="ECO:0000256" key="1">
    <source>
        <dbReference type="ARBA" id="ARBA00001964"/>
    </source>
</evidence>
<evidence type="ECO:0000259" key="4">
    <source>
        <dbReference type="SMART" id="SM00861"/>
    </source>
</evidence>
<dbReference type="SUPFAM" id="SSF52922">
    <property type="entry name" value="TK C-terminal domain-like"/>
    <property type="match status" value="1"/>
</dbReference>
<comment type="caution">
    <text evidence="5">The sequence shown here is derived from an EMBL/GenBank/DDBJ whole genome shotgun (WGS) entry which is preliminary data.</text>
</comment>
<protein>
    <submittedName>
        <fullName evidence="5">Pyruvate dehydrogenase E1 component beta subunit</fullName>
        <ecNumber evidence="5">1.2.4.1</ecNumber>
    </submittedName>
</protein>
<accession>A0ABS4G5T6</accession>
<dbReference type="SUPFAM" id="SSF52518">
    <property type="entry name" value="Thiamin diphosphate-binding fold (THDP-binding)"/>
    <property type="match status" value="1"/>
</dbReference>
<organism evidence="5 6">
    <name type="scientific">Youngiibacter multivorans</name>
    <dbReference type="NCBI Taxonomy" id="937251"/>
    <lineage>
        <taxon>Bacteria</taxon>
        <taxon>Bacillati</taxon>
        <taxon>Bacillota</taxon>
        <taxon>Clostridia</taxon>
        <taxon>Eubacteriales</taxon>
        <taxon>Clostridiaceae</taxon>
        <taxon>Youngiibacter</taxon>
    </lineage>
</organism>
<comment type="cofactor">
    <cofactor evidence="1">
        <name>thiamine diphosphate</name>
        <dbReference type="ChEBI" id="CHEBI:58937"/>
    </cofactor>
</comment>
<dbReference type="PANTHER" id="PTHR43257">
    <property type="entry name" value="PYRUVATE DEHYDROGENASE E1 COMPONENT BETA SUBUNIT"/>
    <property type="match status" value="1"/>
</dbReference>
<evidence type="ECO:0000313" key="5">
    <source>
        <dbReference type="EMBL" id="MBP1919933.1"/>
    </source>
</evidence>
<sequence>MREITVAQAINEALAEEMERNPEVFVIGEDVGKFGGCFGVTAGLIQRFPKQVIDSPISETAIMGLSTGAAYMGMKAVPELMFSDFTSVAADYIVNQATKSRYMAGMQEEGKVCGMVLRVPNGAGIGAAAQHSQCLEALFMNIPGLKILIPSTPADYKGLLKTAIRGSDPVLFYEHKLLYGVKGLVPDGDYTVPICSADVKREGTDVTVIATQMMLHKSLRAAEKLAKEGISVEVVDPRSLKPLDIGTIAKSVEKTGRVVLVNEAPCFGNSVTEIGLEIAEHAFKFMKAAPVRVCGPDTPIPFSPVLEKEWLVDEDDIIAGIRKALG</sequence>
<evidence type="ECO:0000313" key="6">
    <source>
        <dbReference type="Proteomes" id="UP001519271"/>
    </source>
</evidence>
<feature type="domain" description="Transketolase-like pyrimidine-binding" evidence="4">
    <location>
        <begin position="4"/>
        <end position="181"/>
    </location>
</feature>
<dbReference type="RefSeq" id="WP_209460118.1">
    <property type="nucleotide sequence ID" value="NZ_JAGGKC010000021.1"/>
</dbReference>
<proteinExistence type="predicted"/>
<dbReference type="Gene3D" id="3.40.50.920">
    <property type="match status" value="1"/>
</dbReference>
<dbReference type="InterPro" id="IPR005475">
    <property type="entry name" value="Transketolase-like_Pyr-bd"/>
</dbReference>
<dbReference type="Pfam" id="PF02779">
    <property type="entry name" value="Transket_pyr"/>
    <property type="match status" value="1"/>
</dbReference>
<dbReference type="SMART" id="SM00861">
    <property type="entry name" value="Transket_pyr"/>
    <property type="match status" value="1"/>
</dbReference>
<dbReference type="InterPro" id="IPR029061">
    <property type="entry name" value="THDP-binding"/>
</dbReference>
<dbReference type="EC" id="1.2.4.1" evidence="5"/>
<dbReference type="InterPro" id="IPR033248">
    <property type="entry name" value="Transketolase_C"/>
</dbReference>
<reference evidence="5 6" key="1">
    <citation type="submission" date="2021-03" db="EMBL/GenBank/DDBJ databases">
        <title>Genomic Encyclopedia of Type Strains, Phase IV (KMG-IV): sequencing the most valuable type-strain genomes for metagenomic binning, comparative biology and taxonomic classification.</title>
        <authorList>
            <person name="Goeker M."/>
        </authorList>
    </citation>
    <scope>NUCLEOTIDE SEQUENCE [LARGE SCALE GENOMIC DNA]</scope>
    <source>
        <strain evidence="5 6">DSM 6139</strain>
    </source>
</reference>
<dbReference type="NCBIfam" id="NF006667">
    <property type="entry name" value="PRK09212.1"/>
    <property type="match status" value="1"/>
</dbReference>
<keyword evidence="3" id="KW-0786">Thiamine pyrophosphate</keyword>
<dbReference type="Pfam" id="PF02780">
    <property type="entry name" value="Transketolase_C"/>
    <property type="match status" value="1"/>
</dbReference>
<gene>
    <name evidence="5" type="ORF">J2Z34_002429</name>
</gene>
<dbReference type="PANTHER" id="PTHR43257:SF2">
    <property type="entry name" value="PYRUVATE DEHYDROGENASE E1 COMPONENT SUBUNIT BETA"/>
    <property type="match status" value="1"/>
</dbReference>
<keyword evidence="5" id="KW-0670">Pyruvate</keyword>
<dbReference type="InterPro" id="IPR009014">
    <property type="entry name" value="Transketo_C/PFOR_II"/>
</dbReference>
<keyword evidence="6" id="KW-1185">Reference proteome</keyword>
<dbReference type="Gene3D" id="3.40.50.970">
    <property type="match status" value="1"/>
</dbReference>
<evidence type="ECO:0000256" key="3">
    <source>
        <dbReference type="ARBA" id="ARBA00023052"/>
    </source>
</evidence>